<name>A0ACC2PIA6_9HYME</name>
<organism evidence="1 2">
    <name type="scientific">Eretmocerus hayati</name>
    <dbReference type="NCBI Taxonomy" id="131215"/>
    <lineage>
        <taxon>Eukaryota</taxon>
        <taxon>Metazoa</taxon>
        <taxon>Ecdysozoa</taxon>
        <taxon>Arthropoda</taxon>
        <taxon>Hexapoda</taxon>
        <taxon>Insecta</taxon>
        <taxon>Pterygota</taxon>
        <taxon>Neoptera</taxon>
        <taxon>Endopterygota</taxon>
        <taxon>Hymenoptera</taxon>
        <taxon>Apocrita</taxon>
        <taxon>Proctotrupomorpha</taxon>
        <taxon>Chalcidoidea</taxon>
        <taxon>Aphelinidae</taxon>
        <taxon>Aphelininae</taxon>
        <taxon>Eretmocerus</taxon>
    </lineage>
</organism>
<gene>
    <name evidence="1" type="ORF">QAD02_019126</name>
</gene>
<evidence type="ECO:0000313" key="2">
    <source>
        <dbReference type="Proteomes" id="UP001239111"/>
    </source>
</evidence>
<protein>
    <submittedName>
        <fullName evidence="1">Uncharacterized protein</fullName>
    </submittedName>
</protein>
<evidence type="ECO:0000313" key="1">
    <source>
        <dbReference type="EMBL" id="KAJ8683334.1"/>
    </source>
</evidence>
<keyword evidence="2" id="KW-1185">Reference proteome</keyword>
<dbReference type="EMBL" id="CM056741">
    <property type="protein sequence ID" value="KAJ8683334.1"/>
    <property type="molecule type" value="Genomic_DNA"/>
</dbReference>
<comment type="caution">
    <text evidence="1">The sequence shown here is derived from an EMBL/GenBank/DDBJ whole genome shotgun (WGS) entry which is preliminary data.</text>
</comment>
<reference evidence="1" key="1">
    <citation type="submission" date="2023-04" db="EMBL/GenBank/DDBJ databases">
        <title>A chromosome-level genome assembly of the parasitoid wasp Eretmocerus hayati.</title>
        <authorList>
            <person name="Zhong Y."/>
            <person name="Liu S."/>
            <person name="Liu Y."/>
        </authorList>
    </citation>
    <scope>NUCLEOTIDE SEQUENCE</scope>
    <source>
        <strain evidence="1">ZJU_SS_LIU_2023</strain>
    </source>
</reference>
<dbReference type="Proteomes" id="UP001239111">
    <property type="component" value="Chromosome 1"/>
</dbReference>
<accession>A0ACC2PIA6</accession>
<sequence length="637" mass="72179">MSRWPFLLSFIVLSIILPTDCGVLEFIWETIFNKISLGVGTFKTVFDFCHYSKNELNDMTPHDGEEFDFIVVGAGAAGAAIASRLSEIEEAKILLIEAGWKENLVMDVPLIALFLQFNKRMHWDYRSEPSDNYCLGIENRQCQYPMGKVMGGTSVMNAMMVTRGTKKNYDSWARMVGDESWNYDGMLKYLKKLEKYDVTLAKVDEHYHNFDGPVRITNVPYQTEYVHKWTKAGEELGLPPVEYNGRERAGFNYLQTNQIHGERLSSNRAYLHPAKHRKNLHVSMRSHVDKVLIDPQTKTAHGVEFTKYGRKIRVKAKKEIILSAGPFNSPKILMLSGIGPREHLQSLGIDVLVDAPVGENLMDHIAFIGLNFVTNVTGGIMITDFFKKNNPTISNYLNRREGPLSVPTGIEGIGYVNIDDPTPQNDEPNLEMIFGGIIPNYFIYKSFGFTEEHFKRSFSGVNFKEGYFIWPVIVRPKSRGRVFLRDANPSSKPKIIPNYFDNREDVRSALAGIKWAQKVSHTNVMQSIGSSLHHEPTIGCEDFELYSDDYWECTVKTLMISLWHFCGTAKMGRENDPSAVVNSKLQVIGIKNLRVADASIMPEIPTAHLNIPTMAIGEKMADILKCDWGYYSCTTSN</sequence>
<proteinExistence type="predicted"/>